<proteinExistence type="predicted"/>
<feature type="domain" description="Pyrrolo-quinoline quinone repeat" evidence="2">
    <location>
        <begin position="200"/>
        <end position="422"/>
    </location>
</feature>
<dbReference type="EMBL" id="QNRR01000008">
    <property type="protein sequence ID" value="RBP40303.1"/>
    <property type="molecule type" value="Genomic_DNA"/>
</dbReference>
<name>A0A366HCX6_9BACT</name>
<dbReference type="InterPro" id="IPR002372">
    <property type="entry name" value="PQQ_rpt_dom"/>
</dbReference>
<dbReference type="InterPro" id="IPR015943">
    <property type="entry name" value="WD40/YVTN_repeat-like_dom_sf"/>
</dbReference>
<dbReference type="RefSeq" id="WP_113960180.1">
    <property type="nucleotide sequence ID" value="NZ_QNRR01000008.1"/>
</dbReference>
<dbReference type="SMART" id="SM00564">
    <property type="entry name" value="PQQ"/>
    <property type="match status" value="5"/>
</dbReference>
<feature type="domain" description="Pyrrolo-quinoline quinone repeat" evidence="2">
    <location>
        <begin position="50"/>
        <end position="176"/>
    </location>
</feature>
<feature type="signal peptide" evidence="1">
    <location>
        <begin position="1"/>
        <end position="21"/>
    </location>
</feature>
<keyword evidence="4" id="KW-1185">Reference proteome</keyword>
<accession>A0A366HCX6</accession>
<reference evidence="3 4" key="1">
    <citation type="submission" date="2018-06" db="EMBL/GenBank/DDBJ databases">
        <title>Genomic Encyclopedia of Type Strains, Phase IV (KMG-IV): sequencing the most valuable type-strain genomes for metagenomic binning, comparative biology and taxonomic classification.</title>
        <authorList>
            <person name="Goeker M."/>
        </authorList>
    </citation>
    <scope>NUCLEOTIDE SEQUENCE [LARGE SCALE GENOMIC DNA]</scope>
    <source>
        <strain evidence="3 4">DSM 25532</strain>
    </source>
</reference>
<dbReference type="PANTHER" id="PTHR34512">
    <property type="entry name" value="CELL SURFACE PROTEIN"/>
    <property type="match status" value="1"/>
</dbReference>
<dbReference type="InterPro" id="IPR018391">
    <property type="entry name" value="PQQ_b-propeller_rpt"/>
</dbReference>
<dbReference type="OrthoDB" id="178052at2"/>
<dbReference type="SUPFAM" id="SSF50998">
    <property type="entry name" value="Quinoprotein alcohol dehydrogenase-like"/>
    <property type="match status" value="1"/>
</dbReference>
<dbReference type="Gene3D" id="2.130.10.10">
    <property type="entry name" value="YVTN repeat-like/Quinoprotein amine dehydrogenase"/>
    <property type="match status" value="2"/>
</dbReference>
<dbReference type="AlphaFoldDB" id="A0A366HCX6"/>
<dbReference type="InterPro" id="IPR011047">
    <property type="entry name" value="Quinoprotein_ADH-like_sf"/>
</dbReference>
<dbReference type="PANTHER" id="PTHR34512:SF30">
    <property type="entry name" value="OUTER MEMBRANE PROTEIN ASSEMBLY FACTOR BAMB"/>
    <property type="match status" value="1"/>
</dbReference>
<dbReference type="Proteomes" id="UP000253426">
    <property type="component" value="Unassembled WGS sequence"/>
</dbReference>
<gene>
    <name evidence="3" type="ORF">DES53_1089</name>
</gene>
<evidence type="ECO:0000313" key="4">
    <source>
        <dbReference type="Proteomes" id="UP000253426"/>
    </source>
</evidence>
<keyword evidence="1" id="KW-0732">Signal</keyword>
<organism evidence="3 4">
    <name type="scientific">Roseimicrobium gellanilyticum</name>
    <dbReference type="NCBI Taxonomy" id="748857"/>
    <lineage>
        <taxon>Bacteria</taxon>
        <taxon>Pseudomonadati</taxon>
        <taxon>Verrucomicrobiota</taxon>
        <taxon>Verrucomicrobiia</taxon>
        <taxon>Verrucomicrobiales</taxon>
        <taxon>Verrucomicrobiaceae</taxon>
        <taxon>Roseimicrobium</taxon>
    </lineage>
</organism>
<feature type="chain" id="PRO_5016621243" evidence="1">
    <location>
        <begin position="22"/>
        <end position="445"/>
    </location>
</feature>
<dbReference type="Pfam" id="PF13360">
    <property type="entry name" value="PQQ_2"/>
    <property type="match status" value="2"/>
</dbReference>
<evidence type="ECO:0000256" key="1">
    <source>
        <dbReference type="SAM" id="SignalP"/>
    </source>
</evidence>
<evidence type="ECO:0000313" key="3">
    <source>
        <dbReference type="EMBL" id="RBP40303.1"/>
    </source>
</evidence>
<comment type="caution">
    <text evidence="3">The sequence shown here is derived from an EMBL/GenBank/DDBJ whole genome shotgun (WGS) entry which is preliminary data.</text>
</comment>
<protein>
    <submittedName>
        <fullName evidence="3">Outer membrane protein assembly factor BamB</fullName>
    </submittedName>
</protein>
<evidence type="ECO:0000259" key="2">
    <source>
        <dbReference type="Pfam" id="PF13360"/>
    </source>
</evidence>
<sequence>MKPCALFSAALLALCSLPATAANWPQFRGPNHDGSTPETGLPEKFSQSENVKWAAPMPGPAASVPAVWGDKVFVSSSDPAKQKLMAMCLDAKTGKVVWQHEVTDGYQHDDRSNLASPSPCTDGERAFFFYGTSVLVAYDFAGKEVWKRDLGKDYGNFGTQWTYSSSPALDGGKLYIQVLQRNEAFMFQNLQKGDPKGKNESYILALDPATGKELWRQVRPSDAVAESLEGFSTPVFHTYNDQRQMLISGGDTMTGHDAATGKELWRMTTYNTAKIGHWRLVPSPVAADGVALVCAPKKEPVYAVKLDSKGTVEPAWVSDGKEVSSDVSTPLFYQGKFYVLDSDRKTLSCVEPRTGKVVWKGEFPTRQKIEASPTGADGKIYAVDFMGNVFVVKAGGDSFQLLHQAAFGQEGTTSVKGDRICRAGIAVANGCLYIRAQDRLYCIGK</sequence>